<evidence type="ECO:0000256" key="7">
    <source>
        <dbReference type="ARBA" id="ARBA00023002"/>
    </source>
</evidence>
<keyword evidence="10" id="KW-0175">Coiled coil</keyword>
<protein>
    <recommendedName>
        <fullName evidence="12">Rieske domain-containing protein</fullName>
    </recommendedName>
</protein>
<dbReference type="EMBL" id="OZ019898">
    <property type="protein sequence ID" value="CAK9230231.1"/>
    <property type="molecule type" value="Genomic_DNA"/>
</dbReference>
<dbReference type="Gene3D" id="2.102.10.10">
    <property type="entry name" value="Rieske [2Fe-2S] iron-sulphur domain"/>
    <property type="match status" value="1"/>
</dbReference>
<proteinExistence type="predicted"/>
<dbReference type="SUPFAM" id="SSF50022">
    <property type="entry name" value="ISP domain"/>
    <property type="match status" value="1"/>
</dbReference>
<feature type="region of interest" description="Disordered" evidence="11">
    <location>
        <begin position="214"/>
        <end position="239"/>
    </location>
</feature>
<keyword evidence="7" id="KW-0560">Oxidoreductase</keyword>
<keyword evidence="3" id="KW-0934">Plastid</keyword>
<evidence type="ECO:0000256" key="1">
    <source>
        <dbReference type="ARBA" id="ARBA00004229"/>
    </source>
</evidence>
<dbReference type="PANTHER" id="PTHR21266:SF19">
    <property type="entry name" value="CHLOROPHYLLIDE A OXYGENASE, CHLOROPLASTIC"/>
    <property type="match status" value="1"/>
</dbReference>
<keyword evidence="2" id="KW-0150">Chloroplast</keyword>
<evidence type="ECO:0000259" key="12">
    <source>
        <dbReference type="PROSITE" id="PS51296"/>
    </source>
</evidence>
<evidence type="ECO:0000313" key="13">
    <source>
        <dbReference type="EMBL" id="CAK9230231.1"/>
    </source>
</evidence>
<keyword evidence="8" id="KW-0408">Iron</keyword>
<dbReference type="PANTHER" id="PTHR21266">
    <property type="entry name" value="IRON-SULFUR DOMAIN CONTAINING PROTEIN"/>
    <property type="match status" value="1"/>
</dbReference>
<evidence type="ECO:0000256" key="6">
    <source>
        <dbReference type="ARBA" id="ARBA00022946"/>
    </source>
</evidence>
<dbReference type="InterPro" id="IPR036922">
    <property type="entry name" value="Rieske_2Fe-2S_sf"/>
</dbReference>
<dbReference type="PROSITE" id="PS51296">
    <property type="entry name" value="RIESKE"/>
    <property type="match status" value="1"/>
</dbReference>
<dbReference type="InterPro" id="IPR013626">
    <property type="entry name" value="PaO"/>
</dbReference>
<evidence type="ECO:0000256" key="3">
    <source>
        <dbReference type="ARBA" id="ARBA00022640"/>
    </source>
</evidence>
<dbReference type="Pfam" id="PF08417">
    <property type="entry name" value="PaO"/>
    <property type="match status" value="1"/>
</dbReference>
<dbReference type="InterPro" id="IPR017941">
    <property type="entry name" value="Rieske_2Fe-2S"/>
</dbReference>
<organism evidence="13 14">
    <name type="scientific">Sphagnum troendelagicum</name>
    <dbReference type="NCBI Taxonomy" id="128251"/>
    <lineage>
        <taxon>Eukaryota</taxon>
        <taxon>Viridiplantae</taxon>
        <taxon>Streptophyta</taxon>
        <taxon>Embryophyta</taxon>
        <taxon>Bryophyta</taxon>
        <taxon>Sphagnophytina</taxon>
        <taxon>Sphagnopsida</taxon>
        <taxon>Sphagnales</taxon>
        <taxon>Sphagnaceae</taxon>
        <taxon>Sphagnum</taxon>
    </lineage>
</organism>
<name>A0ABP0UW90_9BRYO</name>
<feature type="coiled-coil region" evidence="10">
    <location>
        <begin position="150"/>
        <end position="177"/>
    </location>
</feature>
<keyword evidence="14" id="KW-1185">Reference proteome</keyword>
<keyword evidence="4" id="KW-0001">2Fe-2S</keyword>
<feature type="domain" description="Rieske" evidence="12">
    <location>
        <begin position="265"/>
        <end position="365"/>
    </location>
</feature>
<evidence type="ECO:0000256" key="9">
    <source>
        <dbReference type="ARBA" id="ARBA00023014"/>
    </source>
</evidence>
<dbReference type="InterPro" id="IPR050584">
    <property type="entry name" value="Cholesterol_7-desaturase"/>
</dbReference>
<keyword evidence="9" id="KW-0411">Iron-sulfur</keyword>
<dbReference type="SUPFAM" id="SSF55961">
    <property type="entry name" value="Bet v1-like"/>
    <property type="match status" value="1"/>
</dbReference>
<sequence>MNVSSAAGGLHLPVAGLSRSGGEGFVHSNRIWSCVSNSVLNSTLVCRRSSSAVVGNRAGCSGKLVVQCIGRYAESGSSGGEKRKNGILREGKLEDPGVYVASKREGGTYDVNLAWELLRQDVLYLDWKARHDVSTIVAAHDKVVEVLNPLVREQRSVETMRAELNNLQVELSKAHSQVHLSEARVAHTLQKLAEMEIAVNDKLLEQKKPHRPISAPKAVSLDEGVSRRTDEGSHVSDSSAGLSRQKFLDVSGPVGSYPAKFKDFWYPVAFSDDIDSKTMVPFESFEESWVIFRGKDGRPGCVRDACAHRACPLSLGKVEDGRIQCPYHGWEYGNTGRCEKMPSTRQVSATLQSLPCIEQDGMVWIWPGSATPTTALPALLPPANYTIHAQIVLELPVEHGLLVENLLDLAHAPFTHTTTFARGWKVPSFVKFRTPMAKLQGTWDPYPIAMEFQPPCMVLSTIGLEKPGKLDVSDVDLCPTHLHQLHVCMPSSPGKTRLLYRMALDFAPFLKHVPFIHFLWQHLANKVLGEDLRLVEGQQNRMQRGANVWNLPVAYDKLGVRYRQWRKGIEAGEEQIP</sequence>
<dbReference type="PROSITE" id="PS00570">
    <property type="entry name" value="RING_HYDROXYL_ALPHA"/>
    <property type="match status" value="1"/>
</dbReference>
<dbReference type="InterPro" id="IPR015881">
    <property type="entry name" value="ARHD_Rieske_2Fe_2S"/>
</dbReference>
<evidence type="ECO:0000256" key="5">
    <source>
        <dbReference type="ARBA" id="ARBA00022723"/>
    </source>
</evidence>
<evidence type="ECO:0000256" key="11">
    <source>
        <dbReference type="SAM" id="MobiDB-lite"/>
    </source>
</evidence>
<feature type="compositionally biased region" description="Basic and acidic residues" evidence="11">
    <location>
        <begin position="224"/>
        <end position="234"/>
    </location>
</feature>
<comment type="subcellular location">
    <subcellularLocation>
        <location evidence="1">Plastid</location>
        <location evidence="1">Chloroplast</location>
    </subcellularLocation>
</comment>
<evidence type="ECO:0000256" key="2">
    <source>
        <dbReference type="ARBA" id="ARBA00022528"/>
    </source>
</evidence>
<accession>A0ABP0UW90</accession>
<gene>
    <name evidence="13" type="ORF">CSSPTR1EN2_LOCUS20129</name>
</gene>
<keyword evidence="6" id="KW-0809">Transit peptide</keyword>
<evidence type="ECO:0000256" key="8">
    <source>
        <dbReference type="ARBA" id="ARBA00023004"/>
    </source>
</evidence>
<dbReference type="Gene3D" id="3.90.380.10">
    <property type="entry name" value="Naphthalene 1,2-dioxygenase Alpha Subunit, Chain A, domain 1"/>
    <property type="match status" value="1"/>
</dbReference>
<dbReference type="Proteomes" id="UP001497512">
    <property type="component" value="Chromosome 6"/>
</dbReference>
<evidence type="ECO:0000256" key="10">
    <source>
        <dbReference type="SAM" id="Coils"/>
    </source>
</evidence>
<evidence type="ECO:0000313" key="14">
    <source>
        <dbReference type="Proteomes" id="UP001497512"/>
    </source>
</evidence>
<reference evidence="13" key="1">
    <citation type="submission" date="2024-02" db="EMBL/GenBank/DDBJ databases">
        <authorList>
            <consortium name="ELIXIR-Norway"/>
            <consortium name="Elixir Norway"/>
        </authorList>
    </citation>
    <scope>NUCLEOTIDE SEQUENCE</scope>
</reference>
<evidence type="ECO:0000256" key="4">
    <source>
        <dbReference type="ARBA" id="ARBA00022714"/>
    </source>
</evidence>
<dbReference type="Pfam" id="PF00355">
    <property type="entry name" value="Rieske"/>
    <property type="match status" value="1"/>
</dbReference>
<keyword evidence="5" id="KW-0479">Metal-binding</keyword>